<reference evidence="5" key="1">
    <citation type="journal article" date="1995" name="J. Biol. Chem.">
        <title>OpuA, an osmotically regulated binding protein-dependent transport system for the osmoprotectant glycine betaine in Bacillus subtilis.</title>
        <authorList>
            <person name="Kempf B."/>
            <person name="Bremer E."/>
        </authorList>
    </citation>
    <scope>NUCLEOTIDE SEQUENCE</scope>
</reference>
<accession>A0A8B6XBL6</accession>
<evidence type="ECO:0000313" key="5">
    <source>
        <dbReference type="RefSeq" id="WP_084545071.1"/>
    </source>
</evidence>
<reference evidence="5" key="4">
    <citation type="submission" date="2025-08" db="UniProtKB">
        <authorList>
            <consortium name="RefSeq"/>
        </authorList>
    </citation>
    <scope>IDENTIFICATION</scope>
</reference>
<dbReference type="GO" id="GO:0033265">
    <property type="term" value="F:choline binding"/>
    <property type="evidence" value="ECO:0007669"/>
    <property type="project" value="InterPro"/>
</dbReference>
<sequence length="357" mass="37307">MKCFPRLRRGAAALAWIGLAVGAGLPGPAGAASATGPASAAKATGPTGVAKATGAAGTAAPPATPAAEPESCATVRLASPGWADIDATNALLTVVLKALGYRPTVQILSVPMTYQGLRGARLDAFLGNWMPAQRELIEPLLADGGIERIARNLEQARFTLAVFDYSASAGVRGFDDLAAHADDFGRRIYGIEAGAPANESIKRMLADPARGLAGWRLVESSDAGLLAQMGHEFRARRPMVFLAWEPHVMNTRYPISYLKGGDAWFGPGGGLAEVHTVTRRGYRTQCPNVGRLLGQLRFSVALENELIGQVIDKRLPPEEAARRVLAREGALAGGWLAGVSARDGGDAKAKLAAALAN</sequence>
<dbReference type="Pfam" id="PF04069">
    <property type="entry name" value="OpuAC"/>
    <property type="match status" value="1"/>
</dbReference>
<organism evidence="4 5">
    <name type="scientific">Derxia gummosa DSM 723</name>
    <dbReference type="NCBI Taxonomy" id="1121388"/>
    <lineage>
        <taxon>Bacteria</taxon>
        <taxon>Pseudomonadati</taxon>
        <taxon>Pseudomonadota</taxon>
        <taxon>Betaproteobacteria</taxon>
        <taxon>Burkholderiales</taxon>
        <taxon>Alcaligenaceae</taxon>
        <taxon>Derxia</taxon>
    </lineage>
</organism>
<dbReference type="GO" id="GO:0043190">
    <property type="term" value="C:ATP-binding cassette (ABC) transporter complex"/>
    <property type="evidence" value="ECO:0007669"/>
    <property type="project" value="InterPro"/>
</dbReference>
<evidence type="ECO:0000313" key="4">
    <source>
        <dbReference type="Proteomes" id="UP000675920"/>
    </source>
</evidence>
<protein>
    <submittedName>
        <fullName evidence="5">Glycine betaine ABC transporter substrate-binding protein</fullName>
    </submittedName>
</protein>
<dbReference type="GO" id="GO:0015871">
    <property type="term" value="P:choline transport"/>
    <property type="evidence" value="ECO:0007669"/>
    <property type="project" value="InterPro"/>
</dbReference>
<dbReference type="RefSeq" id="WP_084545071.1">
    <property type="nucleotide sequence ID" value="NZ_AXWS01000013.1"/>
</dbReference>
<feature type="domain" description="ABC-type glycine betaine transport system substrate-binding" evidence="3">
    <location>
        <begin position="73"/>
        <end position="325"/>
    </location>
</feature>
<dbReference type="InterPro" id="IPR007210">
    <property type="entry name" value="ABC_Gly_betaine_transp_sub-bd"/>
</dbReference>
<dbReference type="Gene3D" id="3.40.190.10">
    <property type="entry name" value="Periplasmic binding protein-like II"/>
    <property type="match status" value="1"/>
</dbReference>
<proteinExistence type="predicted"/>
<feature type="chain" id="PRO_5034923906" evidence="2">
    <location>
        <begin position="32"/>
        <end position="357"/>
    </location>
</feature>
<name>A0A8B6XBL6_9BURK</name>
<feature type="region of interest" description="Disordered" evidence="1">
    <location>
        <begin position="33"/>
        <end position="68"/>
    </location>
</feature>
<dbReference type="AlphaFoldDB" id="A0A8B6XBL6"/>
<dbReference type="Gene3D" id="3.40.190.100">
    <property type="entry name" value="Glycine betaine-binding periplasmic protein, domain 2"/>
    <property type="match status" value="1"/>
</dbReference>
<feature type="compositionally biased region" description="Low complexity" evidence="1">
    <location>
        <begin position="33"/>
        <end position="67"/>
    </location>
</feature>
<dbReference type="OrthoDB" id="9787902at2"/>
<dbReference type="GO" id="GO:0022857">
    <property type="term" value="F:transmembrane transporter activity"/>
    <property type="evidence" value="ECO:0007669"/>
    <property type="project" value="InterPro"/>
</dbReference>
<reference evidence="5" key="2">
    <citation type="journal article" date="1999" name="Mol. Microbiol.">
        <title>Two evolutionarily closely related ABC transporters mediate the uptake of choline for synthesis of the osmoprotectant glycine betaine in Bacillus subtilis.</title>
        <authorList>
            <person name="Kappes R.M."/>
            <person name="Kempf B."/>
            <person name="Kneip S."/>
            <person name="Boch J."/>
            <person name="Gade J."/>
            <person name="Meier-Wagner J."/>
            <person name="Bremer E."/>
        </authorList>
    </citation>
    <scope>NUCLEOTIDE SEQUENCE</scope>
</reference>
<feature type="signal peptide" evidence="2">
    <location>
        <begin position="1"/>
        <end position="31"/>
    </location>
</feature>
<reference evidence="5" key="3">
    <citation type="journal article" date="2000" name="Appl. Environ. Microbiol.">
        <title>Identification and characterization of an ATP binding cassette L-carnitine transporter in Listeria monocytogenes.</title>
        <authorList>
            <person name="Fraser K.R."/>
            <person name="Harvie D."/>
            <person name="Coote P.J."/>
            <person name="O'Byrne C.P."/>
        </authorList>
    </citation>
    <scope>NUCLEOTIDE SEQUENCE</scope>
</reference>
<dbReference type="GO" id="GO:0042597">
    <property type="term" value="C:periplasmic space"/>
    <property type="evidence" value="ECO:0007669"/>
    <property type="project" value="InterPro"/>
</dbReference>
<keyword evidence="2" id="KW-0732">Signal</keyword>
<dbReference type="SUPFAM" id="SSF53850">
    <property type="entry name" value="Periplasmic binding protein-like II"/>
    <property type="match status" value="1"/>
</dbReference>
<keyword evidence="4" id="KW-1185">Reference proteome</keyword>
<dbReference type="InterPro" id="IPR017783">
    <property type="entry name" value="ABC_choline_sub-bd"/>
</dbReference>
<evidence type="ECO:0000256" key="2">
    <source>
        <dbReference type="SAM" id="SignalP"/>
    </source>
</evidence>
<evidence type="ECO:0000259" key="3">
    <source>
        <dbReference type="Pfam" id="PF04069"/>
    </source>
</evidence>
<dbReference type="Proteomes" id="UP000675920">
    <property type="component" value="Unplaced"/>
</dbReference>
<evidence type="ECO:0000256" key="1">
    <source>
        <dbReference type="SAM" id="MobiDB-lite"/>
    </source>
</evidence>
<dbReference type="CDD" id="cd13640">
    <property type="entry name" value="PBP2_ChoX"/>
    <property type="match status" value="1"/>
</dbReference>